<sequence>MDQFQAILIQSKMMEQVTRQLPQSVALGASLICQLHWSVRSLHALMQRSLALYLVSPPFCIP</sequence>
<reference evidence="1" key="2">
    <citation type="journal article" date="2015" name="Data Brief">
        <title>Shoot transcriptome of the giant reed, Arundo donax.</title>
        <authorList>
            <person name="Barrero R.A."/>
            <person name="Guerrero F.D."/>
            <person name="Moolhuijzen P."/>
            <person name="Goolsby J.A."/>
            <person name="Tidwell J."/>
            <person name="Bellgard S.E."/>
            <person name="Bellgard M.I."/>
        </authorList>
    </citation>
    <scope>NUCLEOTIDE SEQUENCE</scope>
    <source>
        <tissue evidence="1">Shoot tissue taken approximately 20 cm above the soil surface</tissue>
    </source>
</reference>
<protein>
    <submittedName>
        <fullName evidence="1">Uncharacterized protein</fullName>
    </submittedName>
</protein>
<dbReference type="AlphaFoldDB" id="A0A0A9CIE9"/>
<reference evidence="1" key="1">
    <citation type="submission" date="2014-09" db="EMBL/GenBank/DDBJ databases">
        <authorList>
            <person name="Magalhaes I.L.F."/>
            <person name="Oliveira U."/>
            <person name="Santos F.R."/>
            <person name="Vidigal T.H.D.A."/>
            <person name="Brescovit A.D."/>
            <person name="Santos A.J."/>
        </authorList>
    </citation>
    <scope>NUCLEOTIDE SEQUENCE</scope>
    <source>
        <tissue evidence="1">Shoot tissue taken approximately 20 cm above the soil surface</tissue>
    </source>
</reference>
<accession>A0A0A9CIE9</accession>
<organism evidence="1">
    <name type="scientific">Arundo donax</name>
    <name type="common">Giant reed</name>
    <name type="synonym">Donax arundinaceus</name>
    <dbReference type="NCBI Taxonomy" id="35708"/>
    <lineage>
        <taxon>Eukaryota</taxon>
        <taxon>Viridiplantae</taxon>
        <taxon>Streptophyta</taxon>
        <taxon>Embryophyta</taxon>
        <taxon>Tracheophyta</taxon>
        <taxon>Spermatophyta</taxon>
        <taxon>Magnoliopsida</taxon>
        <taxon>Liliopsida</taxon>
        <taxon>Poales</taxon>
        <taxon>Poaceae</taxon>
        <taxon>PACMAD clade</taxon>
        <taxon>Arundinoideae</taxon>
        <taxon>Arundineae</taxon>
        <taxon>Arundo</taxon>
    </lineage>
</organism>
<evidence type="ECO:0000313" key="1">
    <source>
        <dbReference type="EMBL" id="JAD76069.1"/>
    </source>
</evidence>
<dbReference type="EMBL" id="GBRH01221826">
    <property type="protein sequence ID" value="JAD76069.1"/>
    <property type="molecule type" value="Transcribed_RNA"/>
</dbReference>
<proteinExistence type="predicted"/>
<name>A0A0A9CIE9_ARUDO</name>